<dbReference type="InterPro" id="IPR011010">
    <property type="entry name" value="DNA_brk_join_enz"/>
</dbReference>
<organism evidence="3 4">
    <name type="scientific">Arthrobacter agilis</name>
    <dbReference type="NCBI Taxonomy" id="37921"/>
    <lineage>
        <taxon>Bacteria</taxon>
        <taxon>Bacillati</taxon>
        <taxon>Actinomycetota</taxon>
        <taxon>Actinomycetes</taxon>
        <taxon>Micrococcales</taxon>
        <taxon>Micrococcaceae</taxon>
        <taxon>Arthrobacter</taxon>
    </lineage>
</organism>
<dbReference type="CDD" id="cd00397">
    <property type="entry name" value="DNA_BRE_C"/>
    <property type="match status" value="1"/>
</dbReference>
<evidence type="ECO:0000313" key="4">
    <source>
        <dbReference type="Proteomes" id="UP000239187"/>
    </source>
</evidence>
<dbReference type="Pfam" id="PF00589">
    <property type="entry name" value="Phage_integrase"/>
    <property type="match status" value="1"/>
</dbReference>
<evidence type="ECO:0000256" key="1">
    <source>
        <dbReference type="ARBA" id="ARBA00023172"/>
    </source>
</evidence>
<dbReference type="RefSeq" id="WP_208739469.1">
    <property type="nucleotide sequence ID" value="NZ_CP024915.1"/>
</dbReference>
<dbReference type="Proteomes" id="UP000239187">
    <property type="component" value="Chromosome"/>
</dbReference>
<protein>
    <submittedName>
        <fullName evidence="3">Integrase</fullName>
    </submittedName>
</protein>
<dbReference type="PROSITE" id="PS51898">
    <property type="entry name" value="TYR_RECOMBINASE"/>
    <property type="match status" value="1"/>
</dbReference>
<reference evidence="3 4" key="1">
    <citation type="submission" date="2017-11" db="EMBL/GenBank/DDBJ databases">
        <title>Draft genome of Arthrobacter agilis strain UMCV2, a plant growth-promoting rhizobacterium and biocontrol capacity of phytopathogenic fungi.</title>
        <authorList>
            <person name="Martinez-Camara R."/>
            <person name="Santoyo G."/>
            <person name="Moreno-Hagelsieb G."/>
            <person name="Valencia-Cantero E."/>
        </authorList>
    </citation>
    <scope>NUCLEOTIDE SEQUENCE [LARGE SCALE GENOMIC DNA]</scope>
    <source>
        <strain evidence="3 4">UMCV2</strain>
    </source>
</reference>
<dbReference type="Gene3D" id="1.10.443.10">
    <property type="entry name" value="Intergrase catalytic core"/>
    <property type="match status" value="1"/>
</dbReference>
<gene>
    <name evidence="3" type="ORF">CVO76_12355</name>
</gene>
<dbReference type="EMBL" id="CP024915">
    <property type="protein sequence ID" value="AUZ88340.1"/>
    <property type="molecule type" value="Genomic_DNA"/>
</dbReference>
<feature type="domain" description="Tyr recombinase" evidence="2">
    <location>
        <begin position="1"/>
        <end position="81"/>
    </location>
</feature>
<dbReference type="InterPro" id="IPR002104">
    <property type="entry name" value="Integrase_catalytic"/>
</dbReference>
<sequence>MLSATNVRQMLIRRCKQLSATSEAFDGMHFTPHDFRRIFATELVNSGLPIHIGARLLGHVNLQTTQGYVAVFEEDTVRHYQDFLARRRAQRPTDEYTGVTEQEWADFEEHFDKRKVELGSCARPYATPCQHEHAFIRCPVLQLDPKVLPRLQDIEVDLQQRRARAVDEGWIGEIEGIDLTMRLLQEKIAEASRTSRATLLGMPKVRS</sequence>
<dbReference type="SUPFAM" id="SSF56349">
    <property type="entry name" value="DNA breaking-rejoining enzymes"/>
    <property type="match status" value="1"/>
</dbReference>
<dbReference type="GO" id="GO:0015074">
    <property type="term" value="P:DNA integration"/>
    <property type="evidence" value="ECO:0007669"/>
    <property type="project" value="InterPro"/>
</dbReference>
<dbReference type="GO" id="GO:0003677">
    <property type="term" value="F:DNA binding"/>
    <property type="evidence" value="ECO:0007669"/>
    <property type="project" value="InterPro"/>
</dbReference>
<evidence type="ECO:0000313" key="3">
    <source>
        <dbReference type="EMBL" id="AUZ88340.1"/>
    </source>
</evidence>
<dbReference type="GO" id="GO:0006310">
    <property type="term" value="P:DNA recombination"/>
    <property type="evidence" value="ECO:0007669"/>
    <property type="project" value="UniProtKB-KW"/>
</dbReference>
<accession>A0A2L0UGG8</accession>
<keyword evidence="1" id="KW-0233">DNA recombination</keyword>
<dbReference type="InterPro" id="IPR013762">
    <property type="entry name" value="Integrase-like_cat_sf"/>
</dbReference>
<name>A0A2L0UGG8_9MICC</name>
<proteinExistence type="predicted"/>
<dbReference type="AlphaFoldDB" id="A0A2L0UGG8"/>
<evidence type="ECO:0000259" key="2">
    <source>
        <dbReference type="PROSITE" id="PS51898"/>
    </source>
</evidence>